<gene>
    <name evidence="3" type="ORF">FB461_1212</name>
</gene>
<comment type="caution">
    <text evidence="3">The sequence shown here is derived from an EMBL/GenBank/DDBJ whole genome shotgun (WGS) entry which is preliminary data.</text>
</comment>
<evidence type="ECO:0000256" key="1">
    <source>
        <dbReference type="SAM" id="SignalP"/>
    </source>
</evidence>
<dbReference type="Gene3D" id="3.40.33.10">
    <property type="entry name" value="CAP"/>
    <property type="match status" value="1"/>
</dbReference>
<dbReference type="Pfam" id="PF00188">
    <property type="entry name" value="CAP"/>
    <property type="match status" value="1"/>
</dbReference>
<dbReference type="Proteomes" id="UP000315389">
    <property type="component" value="Unassembled WGS sequence"/>
</dbReference>
<sequence length="407" mass="43854">MAALVTAALAVPALCSAAYADDPVPLKTAVKLKLIDENRWPVRGIDVTATDGNLLVEDATSSSNGAVNLVFDYAETRDVTLTLVDGYGESADSWRTLTLQALHPGETRDLGTITYRVQAKPGKASTAINTSSKAAVAKAYRSQYKKQLRNEKPVKVKGCKVGKTPAALQKRVLTSVNFVRSLAGVEKVTLDKKISARASKAALIQYKQGWLEHFPSKKAKCWSSVGADESGKSNLSGGTIGAANVRAYMDDAGGNNLDAGHRGWLLTPTLSKIGVGYAGDFGALHVVNYGDGQRVDSVKQPLWTSWPTAGYFPKQLEPQGRWSFNTSRGDISFAKAKVKVQVGKKTVKQKVVSRGDGIVFDLAKTPYSTAKKYKNKVASVKVTISGMRLRDATTLPPYTYTVKFFTP</sequence>
<dbReference type="SUPFAM" id="SSF55797">
    <property type="entry name" value="PR-1-like"/>
    <property type="match status" value="1"/>
</dbReference>
<evidence type="ECO:0000313" key="4">
    <source>
        <dbReference type="Proteomes" id="UP000315389"/>
    </source>
</evidence>
<dbReference type="EMBL" id="VFOS01000001">
    <property type="protein sequence ID" value="TQL64703.1"/>
    <property type="molecule type" value="Genomic_DNA"/>
</dbReference>
<evidence type="ECO:0000313" key="3">
    <source>
        <dbReference type="EMBL" id="TQL64703.1"/>
    </source>
</evidence>
<feature type="signal peptide" evidence="1">
    <location>
        <begin position="1"/>
        <end position="20"/>
    </location>
</feature>
<dbReference type="InterPro" id="IPR035940">
    <property type="entry name" value="CAP_sf"/>
</dbReference>
<reference evidence="3 4" key="1">
    <citation type="submission" date="2019-06" db="EMBL/GenBank/DDBJ databases">
        <title>Sequencing the genomes of 1000 actinobacteria strains.</title>
        <authorList>
            <person name="Klenk H.-P."/>
        </authorList>
    </citation>
    <scope>NUCLEOTIDE SEQUENCE [LARGE SCALE GENOMIC DNA]</scope>
    <source>
        <strain evidence="3 4">DSM 4813</strain>
    </source>
</reference>
<keyword evidence="1" id="KW-0732">Signal</keyword>
<protein>
    <recommendedName>
        <fullName evidence="2">SCP domain-containing protein</fullName>
    </recommendedName>
</protein>
<proteinExistence type="predicted"/>
<accession>A0A542ZWF8</accession>
<dbReference type="AlphaFoldDB" id="A0A542ZWF8"/>
<keyword evidence="4" id="KW-1185">Reference proteome</keyword>
<name>A0A542ZWF8_RARFA</name>
<dbReference type="InterPro" id="IPR014044">
    <property type="entry name" value="CAP_dom"/>
</dbReference>
<feature type="domain" description="SCP" evidence="2">
    <location>
        <begin position="175"/>
        <end position="280"/>
    </location>
</feature>
<feature type="chain" id="PRO_5022181060" description="SCP domain-containing protein" evidence="1">
    <location>
        <begin position="21"/>
        <end position="407"/>
    </location>
</feature>
<evidence type="ECO:0000259" key="2">
    <source>
        <dbReference type="Pfam" id="PF00188"/>
    </source>
</evidence>
<organism evidence="3 4">
    <name type="scientific">Rarobacter faecitabidus</name>
    <dbReference type="NCBI Taxonomy" id="13243"/>
    <lineage>
        <taxon>Bacteria</taxon>
        <taxon>Bacillati</taxon>
        <taxon>Actinomycetota</taxon>
        <taxon>Actinomycetes</taxon>
        <taxon>Micrococcales</taxon>
        <taxon>Rarobacteraceae</taxon>
        <taxon>Rarobacter</taxon>
    </lineage>
</organism>